<dbReference type="InterPro" id="IPR019942">
    <property type="entry name" value="DapL/ALD1"/>
</dbReference>
<evidence type="ECO:0000256" key="2">
    <source>
        <dbReference type="ARBA" id="ARBA00022576"/>
    </source>
</evidence>
<evidence type="ECO:0000256" key="3">
    <source>
        <dbReference type="ARBA" id="ARBA00022679"/>
    </source>
</evidence>
<proteinExistence type="inferred from homology"/>
<organism evidence="6">
    <name type="scientific">mine drainage metagenome</name>
    <dbReference type="NCBI Taxonomy" id="410659"/>
    <lineage>
        <taxon>unclassified sequences</taxon>
        <taxon>metagenomes</taxon>
        <taxon>ecological metagenomes</taxon>
    </lineage>
</organism>
<evidence type="ECO:0000259" key="5">
    <source>
        <dbReference type="Pfam" id="PF00155"/>
    </source>
</evidence>
<evidence type="ECO:0000256" key="1">
    <source>
        <dbReference type="ARBA" id="ARBA00001933"/>
    </source>
</evidence>
<dbReference type="Gene3D" id="3.40.640.10">
    <property type="entry name" value="Type I PLP-dependent aspartate aminotransferase-like (Major domain)"/>
    <property type="match status" value="1"/>
</dbReference>
<dbReference type="NCBIfam" id="TIGR03542">
    <property type="entry name" value="DAPAT_plant"/>
    <property type="match status" value="1"/>
</dbReference>
<name>A0A1J5SL83_9ZZZZ</name>
<feature type="domain" description="Aminotransferase class I/classII large" evidence="5">
    <location>
        <begin position="35"/>
        <end position="402"/>
    </location>
</feature>
<comment type="caution">
    <text evidence="6">The sequence shown here is derived from an EMBL/GenBank/DDBJ whole genome shotgun (WGS) entry which is preliminary data.</text>
</comment>
<evidence type="ECO:0000256" key="4">
    <source>
        <dbReference type="ARBA" id="ARBA00022898"/>
    </source>
</evidence>
<keyword evidence="2 6" id="KW-0032">Aminotransferase</keyword>
<dbReference type="InterPro" id="IPR015424">
    <property type="entry name" value="PyrdxlP-dep_Trfase"/>
</dbReference>
<dbReference type="SUPFAM" id="SSF53383">
    <property type="entry name" value="PLP-dependent transferases"/>
    <property type="match status" value="1"/>
</dbReference>
<dbReference type="InterPro" id="IPR004839">
    <property type="entry name" value="Aminotransferase_I/II_large"/>
</dbReference>
<protein>
    <submittedName>
        <fullName evidence="6">LL-diaminopimelate aminotransferase</fullName>
        <ecNumber evidence="6">2.6.1.83</ecNumber>
    </submittedName>
</protein>
<reference evidence="6" key="1">
    <citation type="submission" date="2016-10" db="EMBL/GenBank/DDBJ databases">
        <title>Sequence of Gallionella enrichment culture.</title>
        <authorList>
            <person name="Poehlein A."/>
            <person name="Muehling M."/>
            <person name="Daniel R."/>
        </authorList>
    </citation>
    <scope>NUCLEOTIDE SEQUENCE</scope>
</reference>
<dbReference type="AlphaFoldDB" id="A0A1J5SL83"/>
<keyword evidence="3 6" id="KW-0808">Transferase</keyword>
<dbReference type="InterPro" id="IPR015421">
    <property type="entry name" value="PyrdxlP-dep_Trfase_major"/>
</dbReference>
<evidence type="ECO:0000313" key="6">
    <source>
        <dbReference type="EMBL" id="OIR09215.1"/>
    </source>
</evidence>
<dbReference type="FunFam" id="3.40.640.10:FF:000099">
    <property type="entry name" value="LL-diaminopimelate aminotransferase, chloroplastic"/>
    <property type="match status" value="1"/>
</dbReference>
<dbReference type="PANTHER" id="PTHR43144">
    <property type="entry name" value="AMINOTRANSFERASE"/>
    <property type="match status" value="1"/>
</dbReference>
<dbReference type="EC" id="2.6.1.83" evidence="6"/>
<gene>
    <name evidence="6" type="primary">dapL_6</name>
    <name evidence="6" type="ORF">GALL_84450</name>
</gene>
<dbReference type="Gene3D" id="3.90.1150.10">
    <property type="entry name" value="Aspartate Aminotransferase, domain 1"/>
    <property type="match status" value="1"/>
</dbReference>
<accession>A0A1J5SL83</accession>
<dbReference type="CDD" id="cd00609">
    <property type="entry name" value="AAT_like"/>
    <property type="match status" value="1"/>
</dbReference>
<sequence>MIRINENFTKLKASYLFSDIAKRVAAFQQANPGKPVIRLGIGDVTEPLPAVCIEALHSGADELSRRETFKGYGPEQGYAFLREAVAKHDFQARGCAIDADEIFVSDGSKCDCGNIQEIFSGDLRLAIPDPVYPVYVDTNVMAGRTGANVGGRYQGITYLDSTPANGYVPAIPSTPTDLIYLCFPNNPTGAVATKAQLKAWVDYAKSNRAIILFDAAYVAYIRDPQVPHSIFEIEGARDVAIEFRSFSKTAGFTGTRCAFIVIPKTLKAYDAAGGEHSVHALWNRRHSTKFNGVSYPVQKAAAAIYTEAGRRQVREMTDYYLGNAKLIREAVAALGLSCVGGENAPYIWVNTGGDSWAFFDRLLNEAQVVCTPGAGFGKCGEGHVRISAFNSRENVVTALERIAKALKR</sequence>
<dbReference type="InterPro" id="IPR015422">
    <property type="entry name" value="PyrdxlP-dep_Trfase_small"/>
</dbReference>
<dbReference type="GO" id="GO:0030170">
    <property type="term" value="F:pyridoxal phosphate binding"/>
    <property type="evidence" value="ECO:0007669"/>
    <property type="project" value="InterPro"/>
</dbReference>
<keyword evidence="4" id="KW-0663">Pyridoxal phosphate</keyword>
<dbReference type="GO" id="GO:0010285">
    <property type="term" value="F:L,L-diaminopimelate aminotransferase activity"/>
    <property type="evidence" value="ECO:0007669"/>
    <property type="project" value="UniProtKB-EC"/>
</dbReference>
<dbReference type="HAMAP" id="MF_01642">
    <property type="entry name" value="DapL_aminotrans_1"/>
    <property type="match status" value="1"/>
</dbReference>
<dbReference type="Pfam" id="PF00155">
    <property type="entry name" value="Aminotran_1_2"/>
    <property type="match status" value="1"/>
</dbReference>
<dbReference type="EMBL" id="MLJW01000027">
    <property type="protein sequence ID" value="OIR09215.1"/>
    <property type="molecule type" value="Genomic_DNA"/>
</dbReference>
<comment type="cofactor">
    <cofactor evidence="1">
        <name>pyridoxal 5'-phosphate</name>
        <dbReference type="ChEBI" id="CHEBI:597326"/>
    </cofactor>
</comment>